<reference evidence="1 2" key="1">
    <citation type="submission" date="2019-05" db="EMBL/GenBank/DDBJ databases">
        <title>Mikania micrantha, genome provides insights into the molecular mechanism of rapid growth.</title>
        <authorList>
            <person name="Liu B."/>
        </authorList>
    </citation>
    <scope>NUCLEOTIDE SEQUENCE [LARGE SCALE GENOMIC DNA]</scope>
    <source>
        <strain evidence="1">NLD-2019</strain>
        <tissue evidence="1">Leaf</tissue>
    </source>
</reference>
<evidence type="ECO:0000313" key="2">
    <source>
        <dbReference type="Proteomes" id="UP000326396"/>
    </source>
</evidence>
<dbReference type="AlphaFoldDB" id="A0A5N6L8Q1"/>
<proteinExistence type="predicted"/>
<organism evidence="1 2">
    <name type="scientific">Mikania micrantha</name>
    <name type="common">bitter vine</name>
    <dbReference type="NCBI Taxonomy" id="192012"/>
    <lineage>
        <taxon>Eukaryota</taxon>
        <taxon>Viridiplantae</taxon>
        <taxon>Streptophyta</taxon>
        <taxon>Embryophyta</taxon>
        <taxon>Tracheophyta</taxon>
        <taxon>Spermatophyta</taxon>
        <taxon>Magnoliopsida</taxon>
        <taxon>eudicotyledons</taxon>
        <taxon>Gunneridae</taxon>
        <taxon>Pentapetalae</taxon>
        <taxon>asterids</taxon>
        <taxon>campanulids</taxon>
        <taxon>Asterales</taxon>
        <taxon>Asteraceae</taxon>
        <taxon>Asteroideae</taxon>
        <taxon>Heliantheae alliance</taxon>
        <taxon>Eupatorieae</taxon>
        <taxon>Mikania</taxon>
    </lineage>
</organism>
<sequence length="244" mass="28393">MSNSISSSEASDFIDQKVLPYTDQNACIFDDDHIEVMQVSQAFPEETVFRRYNPALKADHSSSKWVCFPEYPFSLGLSFLFPTLISEFFRITRLCYPQLMPMGWRLLVTLHRLNHRFGLKIGVPEISSVYQLRTHGYSRFLLQRRTGAPLLVHGITMNEDEWRDKFFFVKRSSIPRGISLPVNWLLKGRNTGDKAGILATRPIILATKAENTGDKAERYWRLRPECWRLRPGYCRLGRNSEDPW</sequence>
<evidence type="ECO:0000313" key="1">
    <source>
        <dbReference type="EMBL" id="KAC9540714.1"/>
    </source>
</evidence>
<name>A0A5N6L8Q1_9ASTR</name>
<protein>
    <submittedName>
        <fullName evidence="1">Uncharacterized protein</fullName>
    </submittedName>
</protein>
<accession>A0A5N6L8Q1</accession>
<dbReference type="EMBL" id="SZYD01002442">
    <property type="protein sequence ID" value="KAC9540714.1"/>
    <property type="molecule type" value="Genomic_DNA"/>
</dbReference>
<gene>
    <name evidence="1" type="ORF">E3N88_45661</name>
</gene>
<comment type="caution">
    <text evidence="1">The sequence shown here is derived from an EMBL/GenBank/DDBJ whole genome shotgun (WGS) entry which is preliminary data.</text>
</comment>
<keyword evidence="2" id="KW-1185">Reference proteome</keyword>
<dbReference type="Proteomes" id="UP000326396">
    <property type="component" value="Unassembled WGS sequence"/>
</dbReference>
<dbReference type="OrthoDB" id="1750920at2759"/>